<organism evidence="1 2">
    <name type="scientific">Aspergillus cavernicola</name>
    <dbReference type="NCBI Taxonomy" id="176166"/>
    <lineage>
        <taxon>Eukaryota</taxon>
        <taxon>Fungi</taxon>
        <taxon>Dikarya</taxon>
        <taxon>Ascomycota</taxon>
        <taxon>Pezizomycotina</taxon>
        <taxon>Eurotiomycetes</taxon>
        <taxon>Eurotiomycetidae</taxon>
        <taxon>Eurotiales</taxon>
        <taxon>Aspergillaceae</taxon>
        <taxon>Aspergillus</taxon>
        <taxon>Aspergillus subgen. Nidulantes</taxon>
    </lineage>
</organism>
<sequence length="65" mass="6957">MMVPWLGGGGFAGPDTWQSQFSLLVTVLGIFSDLRIFIVTSLVIPLVATVSYTTINCTHGGKLDN</sequence>
<name>A0ABR4IVI0_9EURO</name>
<keyword evidence="2" id="KW-1185">Reference proteome</keyword>
<dbReference type="Proteomes" id="UP001610335">
    <property type="component" value="Unassembled WGS sequence"/>
</dbReference>
<comment type="caution">
    <text evidence="1">The sequence shown here is derived from an EMBL/GenBank/DDBJ whole genome shotgun (WGS) entry which is preliminary data.</text>
</comment>
<accession>A0ABR4IVI0</accession>
<gene>
    <name evidence="1" type="ORF">BDW59DRAFT_140001</name>
</gene>
<protein>
    <submittedName>
        <fullName evidence="1">Uncharacterized protein</fullName>
    </submittedName>
</protein>
<proteinExistence type="predicted"/>
<dbReference type="EMBL" id="JBFXLS010000008">
    <property type="protein sequence ID" value="KAL2831774.1"/>
    <property type="molecule type" value="Genomic_DNA"/>
</dbReference>
<evidence type="ECO:0000313" key="2">
    <source>
        <dbReference type="Proteomes" id="UP001610335"/>
    </source>
</evidence>
<evidence type="ECO:0000313" key="1">
    <source>
        <dbReference type="EMBL" id="KAL2831774.1"/>
    </source>
</evidence>
<reference evidence="1 2" key="1">
    <citation type="submission" date="2024-07" db="EMBL/GenBank/DDBJ databases">
        <title>Section-level genome sequencing and comparative genomics of Aspergillus sections Usti and Cavernicolus.</title>
        <authorList>
            <consortium name="Lawrence Berkeley National Laboratory"/>
            <person name="Nybo J.L."/>
            <person name="Vesth T.C."/>
            <person name="Theobald S."/>
            <person name="Frisvad J.C."/>
            <person name="Larsen T.O."/>
            <person name="Kjaerboelling I."/>
            <person name="Rothschild-Mancinelli K."/>
            <person name="Lyhne E.K."/>
            <person name="Kogle M.E."/>
            <person name="Barry K."/>
            <person name="Clum A."/>
            <person name="Na H."/>
            <person name="Ledsgaard L."/>
            <person name="Lin J."/>
            <person name="Lipzen A."/>
            <person name="Kuo A."/>
            <person name="Riley R."/>
            <person name="Mondo S."/>
            <person name="LaButti K."/>
            <person name="Haridas S."/>
            <person name="Pangalinan J."/>
            <person name="Salamov A.A."/>
            <person name="Simmons B.A."/>
            <person name="Magnuson J.K."/>
            <person name="Chen J."/>
            <person name="Drula E."/>
            <person name="Henrissat B."/>
            <person name="Wiebenga A."/>
            <person name="Lubbers R.J."/>
            <person name="Gomes A.C."/>
            <person name="Makela M.R."/>
            <person name="Stajich J."/>
            <person name="Grigoriev I.V."/>
            <person name="Mortensen U.H."/>
            <person name="De vries R.P."/>
            <person name="Baker S.E."/>
            <person name="Andersen M.R."/>
        </authorList>
    </citation>
    <scope>NUCLEOTIDE SEQUENCE [LARGE SCALE GENOMIC DNA]</scope>
    <source>
        <strain evidence="1 2">CBS 600.67</strain>
    </source>
</reference>